<accession>A0A2A7B3Y8</accession>
<feature type="transmembrane region" description="Helical" evidence="1">
    <location>
        <begin position="21"/>
        <end position="51"/>
    </location>
</feature>
<protein>
    <recommendedName>
        <fullName evidence="4">Zn-finger containing protein</fullName>
    </recommendedName>
</protein>
<proteinExistence type="predicted"/>
<evidence type="ECO:0000313" key="2">
    <source>
        <dbReference type="EMBL" id="PDX86104.1"/>
    </source>
</evidence>
<evidence type="ECO:0000256" key="1">
    <source>
        <dbReference type="SAM" id="Phobius"/>
    </source>
</evidence>
<evidence type="ECO:0000313" key="3">
    <source>
        <dbReference type="Proteomes" id="UP000220904"/>
    </source>
</evidence>
<name>A0A2A7B3Y8_9FIRM</name>
<comment type="caution">
    <text evidence="2">The sequence shown here is derived from an EMBL/GenBank/DDBJ whole genome shotgun (WGS) entry which is preliminary data.</text>
</comment>
<dbReference type="Proteomes" id="UP000220904">
    <property type="component" value="Unassembled WGS sequence"/>
</dbReference>
<keyword evidence="1" id="KW-0472">Membrane</keyword>
<dbReference type="EMBL" id="NOUV01000017">
    <property type="protein sequence ID" value="PDX86104.1"/>
    <property type="molecule type" value="Genomic_DNA"/>
</dbReference>
<dbReference type="RefSeq" id="WP_097793098.1">
    <property type="nucleotide sequence ID" value="NZ_CABJDF010000006.1"/>
</dbReference>
<keyword evidence="1" id="KW-1133">Transmembrane helix</keyword>
<sequence>MREKLRRFMIGRYGTDGLNQFLSIASLVLLLIAIVSRISLFTWLGVVLLGFCYYRTFSRNISKRTEENYKFYTLKDRVDNKFRGLKEQWANRKVYHYYRCPQCRQKLRVPRGRGRIQISCPRCGTQFIKKS</sequence>
<dbReference type="OrthoDB" id="3174166at2"/>
<dbReference type="AlphaFoldDB" id="A0A2A7B3Y8"/>
<reference evidence="2 3" key="1">
    <citation type="journal article" date="2017" name="Front. Microbiol.">
        <title>New Insights into the Diversity of the Genus Faecalibacterium.</title>
        <authorList>
            <person name="Benevides L."/>
            <person name="Burman S."/>
            <person name="Martin R."/>
            <person name="Robert V."/>
            <person name="Thomas M."/>
            <person name="Miquel S."/>
            <person name="Chain F."/>
            <person name="Sokol H."/>
            <person name="Bermudez-Humaran L.G."/>
            <person name="Morrison M."/>
            <person name="Langella P."/>
            <person name="Azevedo V.A."/>
            <person name="Chatel J.M."/>
            <person name="Soares S."/>
        </authorList>
    </citation>
    <scope>NUCLEOTIDE SEQUENCE [LARGE SCALE GENOMIC DNA]</scope>
    <source>
        <strain evidence="2 3">AHMP21</strain>
    </source>
</reference>
<evidence type="ECO:0008006" key="4">
    <source>
        <dbReference type="Google" id="ProtNLM"/>
    </source>
</evidence>
<gene>
    <name evidence="2" type="ORF">CHR60_11185</name>
</gene>
<organism evidence="2 3">
    <name type="scientific">Faecalibacterium prausnitzii</name>
    <dbReference type="NCBI Taxonomy" id="853"/>
    <lineage>
        <taxon>Bacteria</taxon>
        <taxon>Bacillati</taxon>
        <taxon>Bacillota</taxon>
        <taxon>Clostridia</taxon>
        <taxon>Eubacteriales</taxon>
        <taxon>Oscillospiraceae</taxon>
        <taxon>Faecalibacterium</taxon>
    </lineage>
</organism>
<keyword evidence="1" id="KW-0812">Transmembrane</keyword>